<accession>M1DTT5</accession>
<evidence type="ECO:0000256" key="1">
    <source>
        <dbReference type="SAM" id="MobiDB-lite"/>
    </source>
</evidence>
<evidence type="ECO:0000313" key="2">
    <source>
        <dbReference type="EnsemblPlants" id="PGSC0003DMT400094280"/>
    </source>
</evidence>
<sequence>MDRLSRSGITNWHQLPRSDINMGSVAMFRHKYGIGYDIPYRASSGGYSQTSSRRSVIVRIQGPRTSGMNPERGGSSFLGFQACIEMVNTRFNSVRPVAPVNSPAEESVARGHGRGKGR</sequence>
<name>M1DTT5_SOLTU</name>
<keyword evidence="3" id="KW-1185">Reference proteome</keyword>
<evidence type="ECO:0000313" key="3">
    <source>
        <dbReference type="Proteomes" id="UP000011115"/>
    </source>
</evidence>
<dbReference type="Gramene" id="PGSC0003DMT400094280">
    <property type="protein sequence ID" value="PGSC0003DMT400094280"/>
    <property type="gene ID" value="PGSC0003DMG400043851"/>
</dbReference>
<dbReference type="EnsemblPlants" id="PGSC0003DMT400094280">
    <property type="protein sequence ID" value="PGSC0003DMT400094280"/>
    <property type="gene ID" value="PGSC0003DMG400043851"/>
</dbReference>
<reference evidence="3" key="1">
    <citation type="journal article" date="2011" name="Nature">
        <title>Genome sequence and analysis of the tuber crop potato.</title>
        <authorList>
            <consortium name="The Potato Genome Sequencing Consortium"/>
        </authorList>
    </citation>
    <scope>NUCLEOTIDE SEQUENCE [LARGE SCALE GENOMIC DNA]</scope>
    <source>
        <strain evidence="3">cv. DM1-3 516 R44</strain>
    </source>
</reference>
<dbReference type="HOGENOM" id="CLU_2077242_0_0_1"/>
<dbReference type="PaxDb" id="4113-PGSC0003DMT400094280"/>
<dbReference type="AlphaFoldDB" id="M1DTT5"/>
<organism evidence="2 3">
    <name type="scientific">Solanum tuberosum</name>
    <name type="common">Potato</name>
    <dbReference type="NCBI Taxonomy" id="4113"/>
    <lineage>
        <taxon>Eukaryota</taxon>
        <taxon>Viridiplantae</taxon>
        <taxon>Streptophyta</taxon>
        <taxon>Embryophyta</taxon>
        <taxon>Tracheophyta</taxon>
        <taxon>Spermatophyta</taxon>
        <taxon>Magnoliopsida</taxon>
        <taxon>eudicotyledons</taxon>
        <taxon>Gunneridae</taxon>
        <taxon>Pentapetalae</taxon>
        <taxon>asterids</taxon>
        <taxon>lamiids</taxon>
        <taxon>Solanales</taxon>
        <taxon>Solanaceae</taxon>
        <taxon>Solanoideae</taxon>
        <taxon>Solaneae</taxon>
        <taxon>Solanum</taxon>
    </lineage>
</organism>
<feature type="region of interest" description="Disordered" evidence="1">
    <location>
        <begin position="96"/>
        <end position="118"/>
    </location>
</feature>
<protein>
    <submittedName>
        <fullName evidence="2">'chromo' domain containing protein</fullName>
    </submittedName>
</protein>
<dbReference type="Proteomes" id="UP000011115">
    <property type="component" value="Unassembled WGS sequence"/>
</dbReference>
<reference evidence="2" key="2">
    <citation type="submission" date="2015-06" db="UniProtKB">
        <authorList>
            <consortium name="EnsemblPlants"/>
        </authorList>
    </citation>
    <scope>IDENTIFICATION</scope>
    <source>
        <strain evidence="2">DM1-3 516 R44</strain>
    </source>
</reference>
<dbReference type="InParanoid" id="M1DTT5"/>
<proteinExistence type="predicted"/>